<keyword evidence="1" id="KW-0472">Membrane</keyword>
<keyword evidence="1" id="KW-0812">Transmembrane</keyword>
<organism evidence="2 3">
    <name type="scientific">Alkalicoccus urumqiensis</name>
    <name type="common">Bacillus urumqiensis</name>
    <dbReference type="NCBI Taxonomy" id="1548213"/>
    <lineage>
        <taxon>Bacteria</taxon>
        <taxon>Bacillati</taxon>
        <taxon>Bacillota</taxon>
        <taxon>Bacilli</taxon>
        <taxon>Bacillales</taxon>
        <taxon>Bacillaceae</taxon>
        <taxon>Alkalicoccus</taxon>
    </lineage>
</organism>
<dbReference type="EMBL" id="PVNS01000002">
    <property type="protein sequence ID" value="PRO66691.1"/>
    <property type="molecule type" value="Genomic_DNA"/>
</dbReference>
<dbReference type="AlphaFoldDB" id="A0A2P6MK97"/>
<feature type="transmembrane region" description="Helical" evidence="1">
    <location>
        <begin position="12"/>
        <end position="30"/>
    </location>
</feature>
<keyword evidence="3" id="KW-1185">Reference proteome</keyword>
<evidence type="ECO:0000313" key="3">
    <source>
        <dbReference type="Proteomes" id="UP000243650"/>
    </source>
</evidence>
<protein>
    <recommendedName>
        <fullName evidence="4">Competence protein ComG</fullName>
    </recommendedName>
</protein>
<gene>
    <name evidence="2" type="ORF">C6I21_01825</name>
</gene>
<evidence type="ECO:0008006" key="4">
    <source>
        <dbReference type="Google" id="ProtNLM"/>
    </source>
</evidence>
<proteinExistence type="predicted"/>
<comment type="caution">
    <text evidence="2">The sequence shown here is derived from an EMBL/GenBank/DDBJ whole genome shotgun (WGS) entry which is preliminary data.</text>
</comment>
<accession>A0A2P6MK97</accession>
<reference evidence="2 3" key="1">
    <citation type="submission" date="2018-03" db="EMBL/GenBank/DDBJ databases">
        <title>Bacillus urumqiensis sp. nov., a moderately haloalkaliphilic bacterium isolated from a salt lake.</title>
        <authorList>
            <person name="Zhao B."/>
            <person name="Liao Z."/>
        </authorList>
    </citation>
    <scope>NUCLEOTIDE SEQUENCE [LARGE SCALE GENOMIC DNA]</scope>
    <source>
        <strain evidence="2 3">BZ-SZ-XJ18</strain>
    </source>
</reference>
<name>A0A2P6MK97_ALKUR</name>
<evidence type="ECO:0000313" key="2">
    <source>
        <dbReference type="EMBL" id="PRO66691.1"/>
    </source>
</evidence>
<evidence type="ECO:0000256" key="1">
    <source>
        <dbReference type="SAM" id="Phobius"/>
    </source>
</evidence>
<keyword evidence="1" id="KW-1133">Transmembrane helix</keyword>
<sequence length="127" mass="14341">MSRLRNERGTVFLYACIVLFLTSASLLFFVQELEQKRGLETIRASSDEAGALLHAGMKYAVLQAEEADTSFTVTRSPENGSLVIDADRISEAGWSVTLTVQKPSYTRKVTFHYNRESGEITNWEERM</sequence>
<dbReference type="Proteomes" id="UP000243650">
    <property type="component" value="Unassembled WGS sequence"/>
</dbReference>